<dbReference type="SUPFAM" id="SSF52113">
    <property type="entry name" value="BRCT domain"/>
    <property type="match status" value="1"/>
</dbReference>
<dbReference type="AlphaFoldDB" id="A0A9P6C7Z6"/>
<reference evidence="2" key="1">
    <citation type="submission" date="2020-11" db="EMBL/GenBank/DDBJ databases">
        <authorList>
            <consortium name="DOE Joint Genome Institute"/>
            <person name="Ahrendt S."/>
            <person name="Riley R."/>
            <person name="Andreopoulos W."/>
            <person name="Labutti K."/>
            <person name="Pangilinan J."/>
            <person name="Ruiz-Duenas F.J."/>
            <person name="Barrasa J.M."/>
            <person name="Sanchez-Garcia M."/>
            <person name="Camarero S."/>
            <person name="Miyauchi S."/>
            <person name="Serrano A."/>
            <person name="Linde D."/>
            <person name="Babiker R."/>
            <person name="Drula E."/>
            <person name="Ayuso-Fernandez I."/>
            <person name="Pacheco R."/>
            <person name="Padilla G."/>
            <person name="Ferreira P."/>
            <person name="Barriuso J."/>
            <person name="Kellner H."/>
            <person name="Castanera R."/>
            <person name="Alfaro M."/>
            <person name="Ramirez L."/>
            <person name="Pisabarro A.G."/>
            <person name="Kuo A."/>
            <person name="Tritt A."/>
            <person name="Lipzen A."/>
            <person name="He G."/>
            <person name="Yan M."/>
            <person name="Ng V."/>
            <person name="Cullen D."/>
            <person name="Martin F."/>
            <person name="Rosso M.-N."/>
            <person name="Henrissat B."/>
            <person name="Hibbett D."/>
            <person name="Martinez A.T."/>
            <person name="Grigoriev I.V."/>
        </authorList>
    </citation>
    <scope>NUCLEOTIDE SEQUENCE</scope>
    <source>
        <strain evidence="2">MF-IS2</strain>
    </source>
</reference>
<evidence type="ECO:0000313" key="2">
    <source>
        <dbReference type="EMBL" id="KAF9451643.1"/>
    </source>
</evidence>
<dbReference type="Proteomes" id="UP000807342">
    <property type="component" value="Unassembled WGS sequence"/>
</dbReference>
<comment type="caution">
    <text evidence="2">The sequence shown here is derived from an EMBL/GenBank/DDBJ whole genome shotgun (WGS) entry which is preliminary data.</text>
</comment>
<protein>
    <recommendedName>
        <fullName evidence="1">BRCT domain-containing protein</fullName>
    </recommendedName>
</protein>
<dbReference type="PROSITE" id="PS50172">
    <property type="entry name" value="BRCT"/>
    <property type="match status" value="1"/>
</dbReference>
<dbReference type="InterPro" id="IPR036420">
    <property type="entry name" value="BRCT_dom_sf"/>
</dbReference>
<dbReference type="OrthoDB" id="427711at2759"/>
<evidence type="ECO:0000259" key="1">
    <source>
        <dbReference type="PROSITE" id="PS50172"/>
    </source>
</evidence>
<proteinExistence type="predicted"/>
<dbReference type="Gene3D" id="3.40.50.10190">
    <property type="entry name" value="BRCT domain"/>
    <property type="match status" value="1"/>
</dbReference>
<dbReference type="SMART" id="SM00292">
    <property type="entry name" value="BRCT"/>
    <property type="match status" value="1"/>
</dbReference>
<dbReference type="InterPro" id="IPR001357">
    <property type="entry name" value="BRCT_dom"/>
</dbReference>
<evidence type="ECO:0000313" key="3">
    <source>
        <dbReference type="Proteomes" id="UP000807342"/>
    </source>
</evidence>
<keyword evidence="3" id="KW-1185">Reference proteome</keyword>
<organism evidence="2 3">
    <name type="scientific">Macrolepiota fuliginosa MF-IS2</name>
    <dbReference type="NCBI Taxonomy" id="1400762"/>
    <lineage>
        <taxon>Eukaryota</taxon>
        <taxon>Fungi</taxon>
        <taxon>Dikarya</taxon>
        <taxon>Basidiomycota</taxon>
        <taxon>Agaricomycotina</taxon>
        <taxon>Agaricomycetes</taxon>
        <taxon>Agaricomycetidae</taxon>
        <taxon>Agaricales</taxon>
        <taxon>Agaricineae</taxon>
        <taxon>Agaricaceae</taxon>
        <taxon>Macrolepiota</taxon>
    </lineage>
</organism>
<sequence>MERYFPKVAKTSKQEVQRRERKLTAKELNRGLLRSLTSKHNPITHSDAGDRADRVVSISTGHQVNEERINRRLYLEDREKKLGAQPGHHSSDSTGVLRSVRVYLSGYLKDTTELEMKRIISEAGGETVLVPSRCTHIVTSQWLSGSKTHRLLATKMRNKPYVVRPEWIFESITKNKRQPERTYVITLDNSHASITT</sequence>
<dbReference type="EMBL" id="MU151082">
    <property type="protein sequence ID" value="KAF9451643.1"/>
    <property type="molecule type" value="Genomic_DNA"/>
</dbReference>
<gene>
    <name evidence="2" type="ORF">P691DRAFT_796463</name>
</gene>
<name>A0A9P6C7Z6_9AGAR</name>
<accession>A0A9P6C7Z6</accession>
<feature type="domain" description="BRCT" evidence="1">
    <location>
        <begin position="92"/>
        <end position="185"/>
    </location>
</feature>
<dbReference type="Pfam" id="PF16589">
    <property type="entry name" value="BRCT_2"/>
    <property type="match status" value="1"/>
</dbReference>